<dbReference type="EMBL" id="JACEFO010002177">
    <property type="protein sequence ID" value="KAF8675837.1"/>
    <property type="molecule type" value="Genomic_DNA"/>
</dbReference>
<dbReference type="OrthoDB" id="690771at2759"/>
<feature type="compositionally biased region" description="Basic residues" evidence="1">
    <location>
        <begin position="87"/>
        <end position="103"/>
    </location>
</feature>
<sequence>MQQEEEEEGGADLKQVRGKDEEEELVFATWDCGSPLYDSFELASLHHILESHLMVLPFPGAAASRSRRLEHRGRSTAPPDATDRSAARRRRKVGVGRRRRGWKGSKAAAAILRVVTCWRNT</sequence>
<proteinExistence type="predicted"/>
<protein>
    <submittedName>
        <fullName evidence="2">Uncharacterized protein</fullName>
    </submittedName>
</protein>
<evidence type="ECO:0000313" key="3">
    <source>
        <dbReference type="Proteomes" id="UP000636709"/>
    </source>
</evidence>
<organism evidence="2 3">
    <name type="scientific">Digitaria exilis</name>
    <dbReference type="NCBI Taxonomy" id="1010633"/>
    <lineage>
        <taxon>Eukaryota</taxon>
        <taxon>Viridiplantae</taxon>
        <taxon>Streptophyta</taxon>
        <taxon>Embryophyta</taxon>
        <taxon>Tracheophyta</taxon>
        <taxon>Spermatophyta</taxon>
        <taxon>Magnoliopsida</taxon>
        <taxon>Liliopsida</taxon>
        <taxon>Poales</taxon>
        <taxon>Poaceae</taxon>
        <taxon>PACMAD clade</taxon>
        <taxon>Panicoideae</taxon>
        <taxon>Panicodae</taxon>
        <taxon>Paniceae</taxon>
        <taxon>Anthephorinae</taxon>
        <taxon>Digitaria</taxon>
    </lineage>
</organism>
<evidence type="ECO:0000313" key="2">
    <source>
        <dbReference type="EMBL" id="KAF8675837.1"/>
    </source>
</evidence>
<dbReference type="PANTHER" id="PTHR33978">
    <property type="entry name" value="SERINE/THREONINE-KINASE"/>
    <property type="match status" value="1"/>
</dbReference>
<dbReference type="PANTHER" id="PTHR33978:SF18">
    <property type="entry name" value="OS01G0656300 PROTEIN"/>
    <property type="match status" value="1"/>
</dbReference>
<name>A0A835B868_9POAL</name>
<keyword evidence="3" id="KW-1185">Reference proteome</keyword>
<comment type="caution">
    <text evidence="2">The sequence shown here is derived from an EMBL/GenBank/DDBJ whole genome shotgun (WGS) entry which is preliminary data.</text>
</comment>
<gene>
    <name evidence="2" type="ORF">HU200_047328</name>
</gene>
<feature type="region of interest" description="Disordered" evidence="1">
    <location>
        <begin position="64"/>
        <end position="103"/>
    </location>
</feature>
<dbReference type="Proteomes" id="UP000636709">
    <property type="component" value="Unassembled WGS sequence"/>
</dbReference>
<accession>A0A835B868</accession>
<reference evidence="2" key="1">
    <citation type="submission" date="2020-07" db="EMBL/GenBank/DDBJ databases">
        <title>Genome sequence and genetic diversity analysis of an under-domesticated orphan crop, white fonio (Digitaria exilis).</title>
        <authorList>
            <person name="Bennetzen J.L."/>
            <person name="Chen S."/>
            <person name="Ma X."/>
            <person name="Wang X."/>
            <person name="Yssel A.E.J."/>
            <person name="Chaluvadi S.R."/>
            <person name="Johnson M."/>
            <person name="Gangashetty P."/>
            <person name="Hamidou F."/>
            <person name="Sanogo M.D."/>
            <person name="Zwaenepoel A."/>
            <person name="Wallace J."/>
            <person name="Van De Peer Y."/>
            <person name="Van Deynze A."/>
        </authorList>
    </citation>
    <scope>NUCLEOTIDE SEQUENCE</scope>
    <source>
        <tissue evidence="2">Leaves</tissue>
    </source>
</reference>
<dbReference type="AlphaFoldDB" id="A0A835B868"/>
<evidence type="ECO:0000256" key="1">
    <source>
        <dbReference type="SAM" id="MobiDB-lite"/>
    </source>
</evidence>